<comment type="caution">
    <text evidence="9">The sequence shown here is derived from an EMBL/GenBank/DDBJ whole genome shotgun (WGS) entry which is preliminary data.</text>
</comment>
<keyword evidence="8" id="KW-0503">Monooxygenase</keyword>
<evidence type="ECO:0000256" key="5">
    <source>
        <dbReference type="ARBA" id="ARBA00022723"/>
    </source>
</evidence>
<proteinExistence type="inferred from homology"/>
<dbReference type="SUPFAM" id="SSF48264">
    <property type="entry name" value="Cytochrome P450"/>
    <property type="match status" value="1"/>
</dbReference>
<keyword evidence="6" id="KW-0560">Oxidoreductase</keyword>
<keyword evidence="4" id="KW-0349">Heme</keyword>
<evidence type="ECO:0000256" key="2">
    <source>
        <dbReference type="ARBA" id="ARBA00005179"/>
    </source>
</evidence>
<evidence type="ECO:0000256" key="4">
    <source>
        <dbReference type="ARBA" id="ARBA00022617"/>
    </source>
</evidence>
<comment type="cofactor">
    <cofactor evidence="1">
        <name>heme</name>
        <dbReference type="ChEBI" id="CHEBI:30413"/>
    </cofactor>
</comment>
<dbReference type="PRINTS" id="PR00385">
    <property type="entry name" value="P450"/>
</dbReference>
<reference evidence="9 10" key="1">
    <citation type="journal article" date="2021" name="Environ. Microbiol.">
        <title>Gene family expansions and transcriptome signatures uncover fungal adaptations to wood decay.</title>
        <authorList>
            <person name="Hage H."/>
            <person name="Miyauchi S."/>
            <person name="Viragh M."/>
            <person name="Drula E."/>
            <person name="Min B."/>
            <person name="Chaduli D."/>
            <person name="Navarro D."/>
            <person name="Favel A."/>
            <person name="Norest M."/>
            <person name="Lesage-Meessen L."/>
            <person name="Balint B."/>
            <person name="Merenyi Z."/>
            <person name="de Eugenio L."/>
            <person name="Morin E."/>
            <person name="Martinez A.T."/>
            <person name="Baldrian P."/>
            <person name="Stursova M."/>
            <person name="Martinez M.J."/>
            <person name="Novotny C."/>
            <person name="Magnuson J.K."/>
            <person name="Spatafora J.W."/>
            <person name="Maurice S."/>
            <person name="Pangilinan J."/>
            <person name="Andreopoulos W."/>
            <person name="LaButti K."/>
            <person name="Hundley H."/>
            <person name="Na H."/>
            <person name="Kuo A."/>
            <person name="Barry K."/>
            <person name="Lipzen A."/>
            <person name="Henrissat B."/>
            <person name="Riley R."/>
            <person name="Ahrendt S."/>
            <person name="Nagy L.G."/>
            <person name="Grigoriev I.V."/>
            <person name="Martin F."/>
            <person name="Rosso M.N."/>
        </authorList>
    </citation>
    <scope>NUCLEOTIDE SEQUENCE [LARGE SCALE GENOMIC DNA]</scope>
    <source>
        <strain evidence="9 10">CIRM-BRFM 1785</strain>
    </source>
</reference>
<protein>
    <submittedName>
        <fullName evidence="9">Cytochrome P450</fullName>
    </submittedName>
</protein>
<dbReference type="GeneID" id="72003582"/>
<evidence type="ECO:0000256" key="6">
    <source>
        <dbReference type="ARBA" id="ARBA00023002"/>
    </source>
</evidence>
<comment type="pathway">
    <text evidence="2">Secondary metabolite biosynthesis.</text>
</comment>
<sequence>MAYVSFSASQGLALCAVSWLLWRILKARLASSSLDNIRGPPSESFVAGNYGQLYHRQGWDFHRRLWAEYGSVVKVHAAFGTECLYVYDPATLNCLLSDATAVEQSGFIAATYRLLLGPGLMSARGDHHRRQRKTLNPVFSPRNLKEMLPVIYGVIHKLRDAMSAQLPTGTKELDMLQWTNRGALEVMGQAGLGYSFTALGENPSNDFARALKGLFPAMQRVGFLRTLTPFFIKLGPRTFRRRLAELVALPWKSARDLLAVVDTLDRKSREILDTSRRLLKQGDGALANREGRGRDLMTCLLKANEQAEDEDKLTDEEILGQVASFVLAGADSSAIALALIIQHLAERPDIQEKLRSEIVAAREGRDGDLSYEELVKLPYVDAVVKETLRLNPPPSQVSRQLCKDVVAPISSPITGKDGRLRKEVVIPKGTIVFIGILASNINPAVWGEDAAEWKPERWLAPPPSTLVDAHIPGVYSSLMTFVGGNRSCIGLKFAELELKAMLSVLLESFDFSTSGKDIVWNLATVRFPTVGVNGTKPELPLMVKPLKGKV</sequence>
<keyword evidence="5" id="KW-0479">Metal-binding</keyword>
<keyword evidence="7" id="KW-0408">Iron</keyword>
<dbReference type="InterPro" id="IPR036396">
    <property type="entry name" value="Cyt_P450_sf"/>
</dbReference>
<evidence type="ECO:0000256" key="1">
    <source>
        <dbReference type="ARBA" id="ARBA00001971"/>
    </source>
</evidence>
<dbReference type="Gene3D" id="1.10.630.10">
    <property type="entry name" value="Cytochrome P450"/>
    <property type="match status" value="1"/>
</dbReference>
<evidence type="ECO:0000313" key="10">
    <source>
        <dbReference type="Proteomes" id="UP000814176"/>
    </source>
</evidence>
<dbReference type="Pfam" id="PF00067">
    <property type="entry name" value="p450"/>
    <property type="match status" value="1"/>
</dbReference>
<name>A0ABQ8KSW4_9APHY</name>
<dbReference type="InterPro" id="IPR002403">
    <property type="entry name" value="Cyt_P450_E_grp-IV"/>
</dbReference>
<keyword evidence="10" id="KW-1185">Reference proteome</keyword>
<evidence type="ECO:0000256" key="3">
    <source>
        <dbReference type="ARBA" id="ARBA00010617"/>
    </source>
</evidence>
<dbReference type="EMBL" id="JADCUA010000004">
    <property type="protein sequence ID" value="KAH9840926.1"/>
    <property type="molecule type" value="Genomic_DNA"/>
</dbReference>
<dbReference type="PANTHER" id="PTHR24305:SF166">
    <property type="entry name" value="CYTOCHROME P450 12A4, MITOCHONDRIAL-RELATED"/>
    <property type="match status" value="1"/>
</dbReference>
<evidence type="ECO:0000313" key="9">
    <source>
        <dbReference type="EMBL" id="KAH9840926.1"/>
    </source>
</evidence>
<gene>
    <name evidence="9" type="ORF">C8Q71DRAFT_742328</name>
</gene>
<dbReference type="Proteomes" id="UP000814176">
    <property type="component" value="Unassembled WGS sequence"/>
</dbReference>
<dbReference type="RefSeq" id="XP_047782392.1">
    <property type="nucleotide sequence ID" value="XM_047922850.1"/>
</dbReference>
<organism evidence="9 10">
    <name type="scientific">Rhodofomes roseus</name>
    <dbReference type="NCBI Taxonomy" id="34475"/>
    <lineage>
        <taxon>Eukaryota</taxon>
        <taxon>Fungi</taxon>
        <taxon>Dikarya</taxon>
        <taxon>Basidiomycota</taxon>
        <taxon>Agaricomycotina</taxon>
        <taxon>Agaricomycetes</taxon>
        <taxon>Polyporales</taxon>
        <taxon>Rhodofomes</taxon>
    </lineage>
</organism>
<evidence type="ECO:0000256" key="7">
    <source>
        <dbReference type="ARBA" id="ARBA00023004"/>
    </source>
</evidence>
<accession>A0ABQ8KSW4</accession>
<comment type="similarity">
    <text evidence="3">Belongs to the cytochrome P450 family.</text>
</comment>
<dbReference type="InterPro" id="IPR001128">
    <property type="entry name" value="Cyt_P450"/>
</dbReference>
<dbReference type="InterPro" id="IPR050121">
    <property type="entry name" value="Cytochrome_P450_monoxygenase"/>
</dbReference>
<dbReference type="PRINTS" id="PR00465">
    <property type="entry name" value="EP450IV"/>
</dbReference>
<dbReference type="PANTHER" id="PTHR24305">
    <property type="entry name" value="CYTOCHROME P450"/>
    <property type="match status" value="1"/>
</dbReference>
<evidence type="ECO:0000256" key="8">
    <source>
        <dbReference type="ARBA" id="ARBA00023033"/>
    </source>
</evidence>